<dbReference type="Gene3D" id="3.20.20.80">
    <property type="entry name" value="Glycosidases"/>
    <property type="match status" value="1"/>
</dbReference>
<dbReference type="EMBL" id="JABFCT010000017">
    <property type="protein sequence ID" value="KAF5869480.1"/>
    <property type="molecule type" value="Genomic_DNA"/>
</dbReference>
<dbReference type="RefSeq" id="XP_037188429.1">
    <property type="nucleotide sequence ID" value="XM_037341617.1"/>
</dbReference>
<dbReference type="PANTHER" id="PTHR43173:SF33">
    <property type="entry name" value="ASCUS WALL ENDO-1,3-ALPHA-GLUCANASE-RELATED"/>
    <property type="match status" value="1"/>
</dbReference>
<sequence>MLLRAIFTILLASCHVHAKDVFAHFLVGNVASWTTTNWIADIQLAQEAHIDAFALNVGYGDSSIPNSLANAFLAAQTTGFKLFISFDYTGGTAPWPEANVISLLNTYKSSSAYYNYLGKPFVSTFEGVDNTADWTTIKAQTGCFLVPNWSSLGAQAAVARGTADGLFSWNAWPWGNEDMNAYTDASYFVSLNQTGVPMPYMMPVSPWFYTNLPNYDKNWLWRGDDLWFDRWQEILSIDPQPEWVQIITWNDYGESHYIGPLHEEEYASVFDSIHGNGPYNYADSMTHDAWRQTLPFVIDTYKSGIATVKQEVVTAWYRLTSKDNSACSDGDTTGNTANQLQIEFYPTDVVQDKIFYSAVLAEAGTVTVTVGGVDLGATWTDTPSDAVGIYHGSVAYGSHTGNVIVTVHTPSSGSIIFQGNPIASDCSTWDGYTNYNAYTGFQTGSAVTATPALNISEQVCIAGFGVNNFAGLCSFACGLGYCPYTACTCTNYGPQPTRPTAANTPGYGTIGYPAQGLTSEYQGLCSFNCFFGYCPPGACGTTNYGIAPETVSPFLPPACVGGTGVDNLGGLCGYACPYGYCPIHSCTCTAQGVLNPPLPVIDGAGTAGPGLDDELYDGLCNFACSRGYCPGGACEYVTASNGLLRNATGIVNGGVRNATVVSNSTVEFGTVGD</sequence>
<feature type="chain" id="PRO_5034501020" evidence="1">
    <location>
        <begin position="19"/>
        <end position="673"/>
    </location>
</feature>
<dbReference type="PANTHER" id="PTHR43173">
    <property type="entry name" value="ABC1 FAMILY PROTEIN"/>
    <property type="match status" value="1"/>
</dbReference>
<comment type="caution">
    <text evidence="2">The sequence shown here is derived from an EMBL/GenBank/DDBJ whole genome shotgun (WGS) entry which is preliminary data.</text>
</comment>
<proteinExistence type="predicted"/>
<dbReference type="GO" id="GO:0051118">
    <property type="term" value="F:glucan endo-1,3-alpha-glucosidase activity"/>
    <property type="evidence" value="ECO:0007669"/>
    <property type="project" value="InterPro"/>
</dbReference>
<dbReference type="AlphaFoldDB" id="A0A8H6ALI7"/>
<keyword evidence="3" id="KW-1185">Reference proteome</keyword>
<reference evidence="2 3" key="1">
    <citation type="journal article" date="2020" name="Phytopathology">
        <title>A high-quality genome resource of Botrytis fragariae, a new and rapidly spreading fungal pathogen causing strawberry gray mold in the U.S.A.</title>
        <authorList>
            <person name="Wu Y."/>
            <person name="Saski C.A."/>
            <person name="Schnabel G."/>
            <person name="Xiao S."/>
            <person name="Hu M."/>
        </authorList>
    </citation>
    <scope>NUCLEOTIDE SEQUENCE [LARGE SCALE GENOMIC DNA]</scope>
    <source>
        <strain evidence="2 3">BVB16</strain>
    </source>
</reference>
<evidence type="ECO:0000313" key="3">
    <source>
        <dbReference type="Proteomes" id="UP000531561"/>
    </source>
</evidence>
<name>A0A8H6ALI7_9HELO</name>
<dbReference type="InterPro" id="IPR005197">
    <property type="entry name" value="Glyco_hydro_71"/>
</dbReference>
<dbReference type="OrthoDB" id="1046782at2759"/>
<evidence type="ECO:0000313" key="2">
    <source>
        <dbReference type="EMBL" id="KAF5869480.1"/>
    </source>
</evidence>
<dbReference type="Pfam" id="PF03659">
    <property type="entry name" value="Glyco_hydro_71"/>
    <property type="match status" value="1"/>
</dbReference>
<evidence type="ECO:0000256" key="1">
    <source>
        <dbReference type="SAM" id="SignalP"/>
    </source>
</evidence>
<dbReference type="Proteomes" id="UP000531561">
    <property type="component" value="Unassembled WGS sequence"/>
</dbReference>
<dbReference type="InterPro" id="IPR051130">
    <property type="entry name" value="Mito_struct-func_regulator"/>
</dbReference>
<organism evidence="2 3">
    <name type="scientific">Botrytis fragariae</name>
    <dbReference type="NCBI Taxonomy" id="1964551"/>
    <lineage>
        <taxon>Eukaryota</taxon>
        <taxon>Fungi</taxon>
        <taxon>Dikarya</taxon>
        <taxon>Ascomycota</taxon>
        <taxon>Pezizomycotina</taxon>
        <taxon>Leotiomycetes</taxon>
        <taxon>Helotiales</taxon>
        <taxon>Sclerotiniaceae</taxon>
        <taxon>Botrytis</taxon>
    </lineage>
</organism>
<dbReference type="GeneID" id="59265309"/>
<protein>
    <submittedName>
        <fullName evidence="2">Putative alpha glucanase protein</fullName>
    </submittedName>
</protein>
<accession>A0A8H6ALI7</accession>
<gene>
    <name evidence="2" type="ORF">Bfra_011289</name>
</gene>
<feature type="signal peptide" evidence="1">
    <location>
        <begin position="1"/>
        <end position="18"/>
    </location>
</feature>
<dbReference type="CDD" id="cd11577">
    <property type="entry name" value="GH71"/>
    <property type="match status" value="1"/>
</dbReference>
<keyword evidence="1" id="KW-0732">Signal</keyword>